<reference evidence="1 2" key="1">
    <citation type="submission" date="2017-11" db="EMBL/GenBank/DDBJ databases">
        <title>De-novo sequencing of pomegranate (Punica granatum L.) genome.</title>
        <authorList>
            <person name="Akparov Z."/>
            <person name="Amiraslanov A."/>
            <person name="Hajiyeva S."/>
            <person name="Abbasov M."/>
            <person name="Kaur K."/>
            <person name="Hamwieh A."/>
            <person name="Solovyev V."/>
            <person name="Salamov A."/>
            <person name="Braich B."/>
            <person name="Kosarev P."/>
            <person name="Mahmoud A."/>
            <person name="Hajiyev E."/>
            <person name="Babayeva S."/>
            <person name="Izzatullayeva V."/>
            <person name="Mammadov A."/>
            <person name="Mammadov A."/>
            <person name="Sharifova S."/>
            <person name="Ojaghi J."/>
            <person name="Eynullazada K."/>
            <person name="Bayramov B."/>
            <person name="Abdulazimova A."/>
            <person name="Shahmuradov I."/>
        </authorList>
    </citation>
    <scope>NUCLEOTIDE SEQUENCE [LARGE SCALE GENOMIC DNA]</scope>
    <source>
        <strain evidence="2">cv. AG2017</strain>
        <tissue evidence="1">Leaf</tissue>
    </source>
</reference>
<dbReference type="Proteomes" id="UP000233551">
    <property type="component" value="Unassembled WGS sequence"/>
</dbReference>
<comment type="caution">
    <text evidence="1">The sequence shown here is derived from an EMBL/GenBank/DDBJ whole genome shotgun (WGS) entry which is preliminary data.</text>
</comment>
<evidence type="ECO:0000313" key="1">
    <source>
        <dbReference type="EMBL" id="PKI53263.1"/>
    </source>
</evidence>
<dbReference type="AlphaFoldDB" id="A0A2I0JB62"/>
<evidence type="ECO:0000313" key="2">
    <source>
        <dbReference type="Proteomes" id="UP000233551"/>
    </source>
</evidence>
<proteinExistence type="predicted"/>
<dbReference type="EMBL" id="PGOL01001867">
    <property type="protein sequence ID" value="PKI53263.1"/>
    <property type="molecule type" value="Genomic_DNA"/>
</dbReference>
<keyword evidence="2" id="KW-1185">Reference proteome</keyword>
<sequence length="202" mass="21934">MQLWSRRRPRRPELDFLECFLSCLGAPKITVISVCRDGISKDLKSTPEASKALLGRKSVCKRHRRLPGELRGARALARRVCNMHGRIALCIAGSTGACPAGFARCTGACPMSCMMHGRLPNGFAICMGALPCGLHCLKKKRLQEAQAPARRVAGCSSACPAGLQYARTHCPMHCGIHGRLPGGFCKMYECLSDELHDAWALA</sequence>
<accession>A0A2I0JB62</accession>
<protein>
    <submittedName>
        <fullName evidence="1">Uncharacterized protein</fullName>
    </submittedName>
</protein>
<organism evidence="1 2">
    <name type="scientific">Punica granatum</name>
    <name type="common">Pomegranate</name>
    <dbReference type="NCBI Taxonomy" id="22663"/>
    <lineage>
        <taxon>Eukaryota</taxon>
        <taxon>Viridiplantae</taxon>
        <taxon>Streptophyta</taxon>
        <taxon>Embryophyta</taxon>
        <taxon>Tracheophyta</taxon>
        <taxon>Spermatophyta</taxon>
        <taxon>Magnoliopsida</taxon>
        <taxon>eudicotyledons</taxon>
        <taxon>Gunneridae</taxon>
        <taxon>Pentapetalae</taxon>
        <taxon>rosids</taxon>
        <taxon>malvids</taxon>
        <taxon>Myrtales</taxon>
        <taxon>Lythraceae</taxon>
        <taxon>Punica</taxon>
    </lineage>
</organism>
<gene>
    <name evidence="1" type="ORF">CRG98_026343</name>
</gene>
<name>A0A2I0JB62_PUNGR</name>